<dbReference type="RefSeq" id="WP_024626253.1">
    <property type="nucleotide sequence ID" value="NZ_AYGX02000124.1"/>
</dbReference>
<dbReference type="AlphaFoldDB" id="A0A0R2NRI5"/>
<gene>
    <name evidence="2" type="ORF">DY78_GL000843</name>
</gene>
<proteinExistence type="predicted"/>
<dbReference type="InterPro" id="IPR007731">
    <property type="entry name" value="DUF669"/>
</dbReference>
<dbReference type="Pfam" id="PF05037">
    <property type="entry name" value="DUF669"/>
    <property type="match status" value="1"/>
</dbReference>
<feature type="region of interest" description="Disordered" evidence="1">
    <location>
        <begin position="137"/>
        <end position="204"/>
    </location>
</feature>
<evidence type="ECO:0000313" key="3">
    <source>
        <dbReference type="Proteomes" id="UP000050920"/>
    </source>
</evidence>
<accession>A0A0R2NRI5</accession>
<evidence type="ECO:0008006" key="4">
    <source>
        <dbReference type="Google" id="ProtNLM"/>
    </source>
</evidence>
<reference evidence="2 3" key="1">
    <citation type="journal article" date="2015" name="Genome Announc.">
        <title>Expanding the biotechnology potential of lactobacilli through comparative genomics of 213 strains and associated genera.</title>
        <authorList>
            <person name="Sun Z."/>
            <person name="Harris H.M."/>
            <person name="McCann A."/>
            <person name="Guo C."/>
            <person name="Argimon S."/>
            <person name="Zhang W."/>
            <person name="Yang X."/>
            <person name="Jeffery I.B."/>
            <person name="Cooney J.C."/>
            <person name="Kagawa T.F."/>
            <person name="Liu W."/>
            <person name="Song Y."/>
            <person name="Salvetti E."/>
            <person name="Wrobel A."/>
            <person name="Rasinkangas P."/>
            <person name="Parkhill J."/>
            <person name="Rea M.C."/>
            <person name="O'Sullivan O."/>
            <person name="Ritari J."/>
            <person name="Douillard F.P."/>
            <person name="Paul Ross R."/>
            <person name="Yang R."/>
            <person name="Briner A.E."/>
            <person name="Felis G.E."/>
            <person name="de Vos W.M."/>
            <person name="Barrangou R."/>
            <person name="Klaenhammer T.R."/>
            <person name="Caufield P.W."/>
            <person name="Cui Y."/>
            <person name="Zhang H."/>
            <person name="O'Toole P.W."/>
        </authorList>
    </citation>
    <scope>NUCLEOTIDE SEQUENCE [LARGE SCALE GENOMIC DNA]</scope>
    <source>
        <strain evidence="2 3">DSM 21115</strain>
    </source>
</reference>
<dbReference type="EMBL" id="AYGX02000124">
    <property type="protein sequence ID" value="KRO26531.1"/>
    <property type="molecule type" value="Genomic_DNA"/>
</dbReference>
<keyword evidence="3" id="KW-1185">Reference proteome</keyword>
<evidence type="ECO:0000313" key="2">
    <source>
        <dbReference type="EMBL" id="KRO26531.1"/>
    </source>
</evidence>
<sequence length="204" mass="21560">MSLFTVDSNNVFGQSVEEAGVYNVAISPSSEFKTSSTGKPMAVLDYEVLDGKYKGGQIRFDNEIWDGSTQEKAEMSAKRFSTIAVALGAQNGASFDSIEQFVSQAVGHKLAVVVDWEAGQNGKTYLVVKGYRQYMDDGSKPNGTTRPTEKSAAGNGFSNSTTSGAFGTSAKGNAFGGQPTPPANNPSNMYSGGKFDDVPNGMPF</sequence>
<feature type="compositionally biased region" description="Polar residues" evidence="1">
    <location>
        <begin position="156"/>
        <end position="166"/>
    </location>
</feature>
<name>A0A0R2NRI5_9LACO</name>
<dbReference type="Proteomes" id="UP000050920">
    <property type="component" value="Unassembled WGS sequence"/>
</dbReference>
<comment type="caution">
    <text evidence="2">The sequence shown here is derived from an EMBL/GenBank/DDBJ whole genome shotgun (WGS) entry which is preliminary data.</text>
</comment>
<evidence type="ECO:0000256" key="1">
    <source>
        <dbReference type="SAM" id="MobiDB-lite"/>
    </source>
</evidence>
<organism evidence="2 3">
    <name type="scientific">Lactiplantibacillus fabifermentans DSM 21115</name>
    <dbReference type="NCBI Taxonomy" id="1413187"/>
    <lineage>
        <taxon>Bacteria</taxon>
        <taxon>Bacillati</taxon>
        <taxon>Bacillota</taxon>
        <taxon>Bacilli</taxon>
        <taxon>Lactobacillales</taxon>
        <taxon>Lactobacillaceae</taxon>
        <taxon>Lactiplantibacillus</taxon>
    </lineage>
</organism>
<protein>
    <recommendedName>
        <fullName evidence="4">DUF669 domain-containing protein</fullName>
    </recommendedName>
</protein>